<evidence type="ECO:0000313" key="19">
    <source>
        <dbReference type="Proteomes" id="UP000001062"/>
    </source>
</evidence>
<dbReference type="GO" id="GO:0046872">
    <property type="term" value="F:metal ion binding"/>
    <property type="evidence" value="ECO:0007669"/>
    <property type="project" value="UniProtKB-KW"/>
</dbReference>
<dbReference type="NCBIfam" id="TIGR03821">
    <property type="entry name" value="EFP_modif_epmB"/>
    <property type="match status" value="1"/>
</dbReference>
<dbReference type="InterPro" id="IPR003739">
    <property type="entry name" value="Lys_aminomutase/Glu_NH3_mut"/>
</dbReference>
<evidence type="ECO:0000256" key="1">
    <source>
        <dbReference type="ARBA" id="ARBA00001352"/>
    </source>
</evidence>
<dbReference type="RefSeq" id="WP_013660071.1">
    <property type="nucleotide sequence ID" value="NC_015276.1"/>
</dbReference>
<evidence type="ECO:0000256" key="6">
    <source>
        <dbReference type="ARBA" id="ARBA00022485"/>
    </source>
</evidence>
<accession>F2K3R7</accession>
<feature type="binding site" evidence="14">
    <location>
        <position position="122"/>
    </location>
    <ligand>
        <name>[4Fe-4S] cluster</name>
        <dbReference type="ChEBI" id="CHEBI:49883"/>
        <note>4Fe-4S-S-AdoMet</note>
    </ligand>
</feature>
<dbReference type="InterPro" id="IPR022462">
    <property type="entry name" value="EpmB"/>
</dbReference>
<evidence type="ECO:0000256" key="12">
    <source>
        <dbReference type="ARBA" id="ARBA00023235"/>
    </source>
</evidence>
<evidence type="ECO:0000256" key="13">
    <source>
        <dbReference type="ARBA" id="ARBA00030756"/>
    </source>
</evidence>
<dbReference type="PATRIC" id="fig|717774.3.peg.932"/>
<dbReference type="GO" id="GO:0016853">
    <property type="term" value="F:isomerase activity"/>
    <property type="evidence" value="ECO:0007669"/>
    <property type="project" value="UniProtKB-KW"/>
</dbReference>
<dbReference type="SFLD" id="SFLDS00029">
    <property type="entry name" value="Radical_SAM"/>
    <property type="match status" value="1"/>
</dbReference>
<dbReference type="NCBIfam" id="TIGR00238">
    <property type="entry name" value="KamA family radical SAM protein"/>
    <property type="match status" value="1"/>
</dbReference>
<evidence type="ECO:0000313" key="18">
    <source>
        <dbReference type="EMBL" id="ADZ90166.1"/>
    </source>
</evidence>
<sequence>MIQIQTHEEQTSWSHELKRAITQLPELLKELDLPADLAATHIGATKTFRLLVPRPYLSRIEKGNLNDPLLLQVLPQHQELADVEGYLKDPLQEANHTPQKALVHKYESRVLVITTGICAVNCRYCFRRHFPYGDNQLAQSEWQSVIDYVTNDKNINEVILSGGDPLMLKDKVLAERVRSLESIAHLKRLRIHTRLPVVIPSRIDDELIYWMSQSRLSIVLVTHINHANEIDQAVESAMLRLKQIGVTLLNQGVLLKNVNDSVEAQVDLSNRLFQVGLLPYYMFTFDPVAGAAHFDIPIEDAQRLMGEVTKKLPGYLVPKLAKEIPGRASKTVFAPQ</sequence>
<evidence type="ECO:0000256" key="14">
    <source>
        <dbReference type="PIRSR" id="PIRSR004911-1"/>
    </source>
</evidence>
<keyword evidence="12 18" id="KW-0413">Isomerase</keyword>
<dbReference type="AlphaFoldDB" id="F2K3R7"/>
<evidence type="ECO:0000256" key="4">
    <source>
        <dbReference type="ARBA" id="ARBA00008703"/>
    </source>
</evidence>
<keyword evidence="6 14" id="KW-0004">4Fe-4S</keyword>
<evidence type="ECO:0000259" key="16">
    <source>
        <dbReference type="PROSITE" id="PS50003"/>
    </source>
</evidence>
<dbReference type="Pfam" id="PF04055">
    <property type="entry name" value="Radical_SAM"/>
    <property type="match status" value="1"/>
</dbReference>
<evidence type="ECO:0000256" key="7">
    <source>
        <dbReference type="ARBA" id="ARBA00022691"/>
    </source>
</evidence>
<dbReference type="CDD" id="cd01335">
    <property type="entry name" value="Radical_SAM"/>
    <property type="match status" value="1"/>
</dbReference>
<comment type="catalytic activity">
    <reaction evidence="1">
        <text>L-lysine = D-beta-lysine</text>
        <dbReference type="Rhea" id="RHEA:44148"/>
        <dbReference type="ChEBI" id="CHEBI:32551"/>
        <dbReference type="ChEBI" id="CHEBI:84138"/>
    </reaction>
</comment>
<feature type="binding site" evidence="14">
    <location>
        <position position="118"/>
    </location>
    <ligand>
        <name>[4Fe-4S] cluster</name>
        <dbReference type="ChEBI" id="CHEBI:49883"/>
        <note>4Fe-4S-S-AdoMet</note>
    </ligand>
</feature>
<dbReference type="InterPro" id="IPR058240">
    <property type="entry name" value="rSAM_sf"/>
</dbReference>
<comment type="cofactor">
    <cofactor evidence="3">
        <name>[4Fe-4S] cluster</name>
        <dbReference type="ChEBI" id="CHEBI:49883"/>
    </cofactor>
</comment>
<dbReference type="SUPFAM" id="SSF102114">
    <property type="entry name" value="Radical SAM enzymes"/>
    <property type="match status" value="1"/>
</dbReference>
<dbReference type="Proteomes" id="UP000001062">
    <property type="component" value="Chromosome"/>
</dbReference>
<dbReference type="InterPro" id="IPR007197">
    <property type="entry name" value="rSAM"/>
</dbReference>
<dbReference type="PROSITE" id="PS51918">
    <property type="entry name" value="RADICAL_SAM"/>
    <property type="match status" value="1"/>
</dbReference>
<protein>
    <recommendedName>
        <fullName evidence="5">L-lysine 2,3-aminomutase</fullName>
    </recommendedName>
    <alternativeName>
        <fullName evidence="13">EF-P post-translational modification enzyme B</fullName>
    </alternativeName>
</protein>
<dbReference type="PANTHER" id="PTHR30538:SF1">
    <property type="entry name" value="L-LYSINE 2,3-AMINOMUTASE"/>
    <property type="match status" value="1"/>
</dbReference>
<evidence type="ECO:0000256" key="15">
    <source>
        <dbReference type="PIRSR" id="PIRSR603739-50"/>
    </source>
</evidence>
<reference evidence="18 19" key="1">
    <citation type="journal article" date="2012" name="Stand. Genomic Sci.">
        <title>Complete genome sequence of the melanogenic marine bacterium Marinomonas mediterranea type strain (MMB-1(T)).</title>
        <authorList>
            <person name="Lucas-Elio P."/>
            <person name="Goodwin L."/>
            <person name="Woyke T."/>
            <person name="Pitluck S."/>
            <person name="Nolan M."/>
            <person name="Kyrpides N.C."/>
            <person name="Detter J.C."/>
            <person name="Copeland A."/>
            <person name="Teshima H."/>
            <person name="Bruce D."/>
            <person name="Detter C."/>
            <person name="Tapia R."/>
            <person name="Han S."/>
            <person name="Land M.L."/>
            <person name="Ivanova N."/>
            <person name="Mikhailova N."/>
            <person name="Johnston A.W."/>
            <person name="Sanchez-Amat A."/>
        </authorList>
    </citation>
    <scope>NUCLEOTIDE SEQUENCE [LARGE SCALE GENOMIC DNA]</scope>
    <source>
        <strain evidence="19">ATCC 700492 / JCM 21426 / NBRC 103028 / MMB-1</strain>
    </source>
</reference>
<evidence type="ECO:0000256" key="10">
    <source>
        <dbReference type="ARBA" id="ARBA00023004"/>
    </source>
</evidence>
<dbReference type="SFLD" id="SFLDF00314">
    <property type="entry name" value="L-lysine_2_3-aminomutase_(yjeK"/>
    <property type="match status" value="1"/>
</dbReference>
<dbReference type="OrthoDB" id="9770937at2"/>
<dbReference type="PANTHER" id="PTHR30538">
    <property type="entry name" value="LYSINE 2,3-AMINOMUTASE-RELATED"/>
    <property type="match status" value="1"/>
</dbReference>
<dbReference type="KEGG" id="mme:Marme_0891"/>
<evidence type="ECO:0000256" key="11">
    <source>
        <dbReference type="ARBA" id="ARBA00023014"/>
    </source>
</evidence>
<evidence type="ECO:0000256" key="9">
    <source>
        <dbReference type="ARBA" id="ARBA00022898"/>
    </source>
</evidence>
<dbReference type="InterPro" id="IPR013785">
    <property type="entry name" value="Aldolase_TIM"/>
</dbReference>
<organism evidence="18 19">
    <name type="scientific">Marinomonas mediterranea (strain ATCC 700492 / JCM 21426 / NBRC 103028 / MMB-1)</name>
    <dbReference type="NCBI Taxonomy" id="717774"/>
    <lineage>
        <taxon>Bacteria</taxon>
        <taxon>Pseudomonadati</taxon>
        <taxon>Pseudomonadota</taxon>
        <taxon>Gammaproteobacteria</taxon>
        <taxon>Oceanospirillales</taxon>
        <taxon>Oceanospirillaceae</taxon>
        <taxon>Marinomonas</taxon>
    </lineage>
</organism>
<keyword evidence="19" id="KW-1185">Reference proteome</keyword>
<dbReference type="SFLD" id="SFLDG01070">
    <property type="entry name" value="PLP-dependent"/>
    <property type="match status" value="1"/>
</dbReference>
<evidence type="ECO:0000256" key="3">
    <source>
        <dbReference type="ARBA" id="ARBA00001966"/>
    </source>
</evidence>
<feature type="modified residue" description="N6-(pyridoxal phosphate)lysine" evidence="15">
    <location>
        <position position="330"/>
    </location>
</feature>
<dbReference type="EMBL" id="CP002583">
    <property type="protein sequence ID" value="ADZ90166.1"/>
    <property type="molecule type" value="Genomic_DNA"/>
</dbReference>
<feature type="binding site" evidence="14">
    <location>
        <position position="125"/>
    </location>
    <ligand>
        <name>[4Fe-4S] cluster</name>
        <dbReference type="ChEBI" id="CHEBI:49883"/>
        <note>4Fe-4S-S-AdoMet</note>
    </ligand>
</feature>
<evidence type="ECO:0000259" key="17">
    <source>
        <dbReference type="PROSITE" id="PS51918"/>
    </source>
</evidence>
<proteinExistence type="inferred from homology"/>
<keyword evidence="10" id="KW-0408">Iron</keyword>
<gene>
    <name evidence="18" type="ordered locus">Marme_0891</name>
</gene>
<comment type="cofactor">
    <cofactor evidence="2 15">
        <name>pyridoxal 5'-phosphate</name>
        <dbReference type="ChEBI" id="CHEBI:597326"/>
    </cofactor>
</comment>
<comment type="similarity">
    <text evidence="4">Belongs to the radical SAM superfamily. KamA family.</text>
</comment>
<evidence type="ECO:0000256" key="5">
    <source>
        <dbReference type="ARBA" id="ARBA00022363"/>
    </source>
</evidence>
<dbReference type="eggNOG" id="COG1509">
    <property type="taxonomic scope" value="Bacteria"/>
</dbReference>
<dbReference type="PIRSF" id="PIRSF004911">
    <property type="entry name" value="DUF160"/>
    <property type="match status" value="1"/>
</dbReference>
<keyword evidence="8 14" id="KW-0479">Metal-binding</keyword>
<dbReference type="Gene3D" id="3.20.20.70">
    <property type="entry name" value="Aldolase class I"/>
    <property type="match status" value="1"/>
</dbReference>
<dbReference type="PROSITE" id="PS50003">
    <property type="entry name" value="PH_DOMAIN"/>
    <property type="match status" value="1"/>
</dbReference>
<dbReference type="InterPro" id="IPR001849">
    <property type="entry name" value="PH_domain"/>
</dbReference>
<dbReference type="STRING" id="717774.Marme_0891"/>
<feature type="domain" description="Radical SAM core" evidence="17">
    <location>
        <begin position="103"/>
        <end position="327"/>
    </location>
</feature>
<keyword evidence="9 15" id="KW-0663">Pyridoxal phosphate</keyword>
<keyword evidence="11 14" id="KW-0411">Iron-sulfur</keyword>
<dbReference type="HOGENOM" id="CLU_032161_2_0_6"/>
<evidence type="ECO:0000256" key="8">
    <source>
        <dbReference type="ARBA" id="ARBA00022723"/>
    </source>
</evidence>
<dbReference type="GO" id="GO:0051539">
    <property type="term" value="F:4 iron, 4 sulfur cluster binding"/>
    <property type="evidence" value="ECO:0007669"/>
    <property type="project" value="UniProtKB-KW"/>
</dbReference>
<name>F2K3R7_MARM1</name>
<evidence type="ECO:0000256" key="2">
    <source>
        <dbReference type="ARBA" id="ARBA00001933"/>
    </source>
</evidence>
<feature type="domain" description="PH" evidence="16">
    <location>
        <begin position="1"/>
        <end position="22"/>
    </location>
</feature>
<keyword evidence="7" id="KW-0949">S-adenosyl-L-methionine</keyword>